<dbReference type="Proteomes" id="UP000015961">
    <property type="component" value="Unassembled WGS sequence"/>
</dbReference>
<proteinExistence type="predicted"/>
<sequence length="134" mass="14346">MTRFRPVTLSVVALFVAFALGVQPVAADTIGFQTLEVGTILDIGRDILSTVTINYNLIYGVGATLNGILFLLIALVLPRKTTPVVDVQSDPLAALPKKRNPKKQSTFPWKKCFTLVGLVLLVIGISLISLAALA</sequence>
<reference evidence="2 3" key="1">
    <citation type="submission" date="2013-03" db="EMBL/GenBank/DDBJ databases">
        <title>The Genome Sequence of Enterococcus sulfureus ATCC_49903 (PacBio/Illumina hybrid assembly).</title>
        <authorList>
            <consortium name="The Broad Institute Genomics Platform"/>
            <consortium name="The Broad Institute Genome Sequencing Center for Infectious Disease"/>
            <person name="Earl A."/>
            <person name="Russ C."/>
            <person name="Gilmore M."/>
            <person name="Surin D."/>
            <person name="Walker B."/>
            <person name="Young S."/>
            <person name="Zeng Q."/>
            <person name="Gargeya S."/>
            <person name="Fitzgerald M."/>
            <person name="Haas B."/>
            <person name="Abouelleil A."/>
            <person name="Allen A.W."/>
            <person name="Alvarado L."/>
            <person name="Arachchi H.M."/>
            <person name="Berlin A.M."/>
            <person name="Chapman S.B."/>
            <person name="Gainer-Dewar J."/>
            <person name="Goldberg J."/>
            <person name="Griggs A."/>
            <person name="Gujja S."/>
            <person name="Hansen M."/>
            <person name="Howarth C."/>
            <person name="Imamovic A."/>
            <person name="Ireland A."/>
            <person name="Larimer J."/>
            <person name="McCowan C."/>
            <person name="Murphy C."/>
            <person name="Pearson M."/>
            <person name="Poon T.W."/>
            <person name="Priest M."/>
            <person name="Roberts A."/>
            <person name="Saif S."/>
            <person name="Shea T."/>
            <person name="Sisk P."/>
            <person name="Sykes S."/>
            <person name="Wortman J."/>
            <person name="Nusbaum C."/>
            <person name="Birren B."/>
        </authorList>
    </citation>
    <scope>NUCLEOTIDE SEQUENCE [LARGE SCALE GENOMIC DNA]</scope>
    <source>
        <strain evidence="2 3">ATCC 49903</strain>
    </source>
</reference>
<evidence type="ECO:0000313" key="3">
    <source>
        <dbReference type="Proteomes" id="UP000015961"/>
    </source>
</evidence>
<keyword evidence="3" id="KW-1185">Reference proteome</keyword>
<protein>
    <submittedName>
        <fullName evidence="2">Uncharacterized protein</fullName>
    </submittedName>
</protein>
<keyword evidence="1" id="KW-1133">Transmembrane helix</keyword>
<keyword evidence="1" id="KW-0812">Transmembrane</keyword>
<keyword evidence="1" id="KW-0472">Membrane</keyword>
<accession>S0PCE8</accession>
<dbReference type="PATRIC" id="fig|1140003.3.peg.1624"/>
<feature type="transmembrane region" description="Helical" evidence="1">
    <location>
        <begin position="112"/>
        <end position="133"/>
    </location>
</feature>
<dbReference type="EMBL" id="ASWO01000003">
    <property type="protein sequence ID" value="EOT86151.1"/>
    <property type="molecule type" value="Genomic_DNA"/>
</dbReference>
<evidence type="ECO:0000256" key="1">
    <source>
        <dbReference type="SAM" id="Phobius"/>
    </source>
</evidence>
<evidence type="ECO:0000313" key="2">
    <source>
        <dbReference type="EMBL" id="EOT86151.1"/>
    </source>
</evidence>
<name>S0PCE8_9ENTE</name>
<dbReference type="AlphaFoldDB" id="S0PCE8"/>
<dbReference type="eggNOG" id="ENOG503076T">
    <property type="taxonomic scope" value="Bacteria"/>
</dbReference>
<dbReference type="OrthoDB" id="10011157at2"/>
<dbReference type="RefSeq" id="WP_016186123.1">
    <property type="nucleotide sequence ID" value="NZ_ASWO01000003.1"/>
</dbReference>
<gene>
    <name evidence="2" type="ORF">I573_00904</name>
</gene>
<organism evidence="2 3">
    <name type="scientific">Enterococcus sulfureus ATCC 49903</name>
    <dbReference type="NCBI Taxonomy" id="1140003"/>
    <lineage>
        <taxon>Bacteria</taxon>
        <taxon>Bacillati</taxon>
        <taxon>Bacillota</taxon>
        <taxon>Bacilli</taxon>
        <taxon>Lactobacillales</taxon>
        <taxon>Enterococcaceae</taxon>
        <taxon>Enterococcus</taxon>
    </lineage>
</organism>
<comment type="caution">
    <text evidence="2">The sequence shown here is derived from an EMBL/GenBank/DDBJ whole genome shotgun (WGS) entry which is preliminary data.</text>
</comment>
<dbReference type="STRING" id="1140003.OMY_01686"/>
<feature type="transmembrane region" description="Helical" evidence="1">
    <location>
        <begin position="57"/>
        <end position="77"/>
    </location>
</feature>